<dbReference type="Gene3D" id="3.30.565.10">
    <property type="entry name" value="Histidine kinase-like ATPase, C-terminal domain"/>
    <property type="match status" value="1"/>
</dbReference>
<evidence type="ECO:0000256" key="1">
    <source>
        <dbReference type="PROSITE-ProRule" id="PRU00339"/>
    </source>
</evidence>
<dbReference type="EMBL" id="QASA01000001">
    <property type="protein sequence ID" value="RDC65558.1"/>
    <property type="molecule type" value="Genomic_DNA"/>
</dbReference>
<gene>
    <name evidence="5" type="ORF">AHMF7616_04188</name>
</gene>
<dbReference type="PANTHER" id="PTHR34220">
    <property type="entry name" value="SENSOR HISTIDINE KINASE YPDA"/>
    <property type="match status" value="1"/>
</dbReference>
<dbReference type="GO" id="GO:0000155">
    <property type="term" value="F:phosphorelay sensor kinase activity"/>
    <property type="evidence" value="ECO:0007669"/>
    <property type="project" value="InterPro"/>
</dbReference>
<feature type="transmembrane region" description="Helical" evidence="3">
    <location>
        <begin position="429"/>
        <end position="448"/>
    </location>
</feature>
<keyword evidence="3" id="KW-1133">Transmembrane helix</keyword>
<evidence type="ECO:0000256" key="3">
    <source>
        <dbReference type="SAM" id="Phobius"/>
    </source>
</evidence>
<dbReference type="GO" id="GO:0016020">
    <property type="term" value="C:membrane"/>
    <property type="evidence" value="ECO:0007669"/>
    <property type="project" value="InterPro"/>
</dbReference>
<dbReference type="InterPro" id="IPR011990">
    <property type="entry name" value="TPR-like_helical_dom_sf"/>
</dbReference>
<dbReference type="Pfam" id="PF13424">
    <property type="entry name" value="TPR_12"/>
    <property type="match status" value="2"/>
</dbReference>
<feature type="coiled-coil region" evidence="2">
    <location>
        <begin position="383"/>
        <end position="428"/>
    </location>
</feature>
<dbReference type="InterPro" id="IPR019734">
    <property type="entry name" value="TPR_rpt"/>
</dbReference>
<dbReference type="SMART" id="SM00028">
    <property type="entry name" value="TPR"/>
    <property type="match status" value="6"/>
</dbReference>
<evidence type="ECO:0000256" key="2">
    <source>
        <dbReference type="SAM" id="Coils"/>
    </source>
</evidence>
<dbReference type="InterPro" id="IPR036890">
    <property type="entry name" value="HATPase_C_sf"/>
</dbReference>
<keyword evidence="6" id="KW-1185">Reference proteome</keyword>
<feature type="repeat" description="TPR" evidence="1">
    <location>
        <begin position="228"/>
        <end position="261"/>
    </location>
</feature>
<accession>A0A369QTS4</accession>
<keyword evidence="2" id="KW-0175">Coiled coil</keyword>
<dbReference type="Proteomes" id="UP000253919">
    <property type="component" value="Unassembled WGS sequence"/>
</dbReference>
<dbReference type="Gene3D" id="1.25.40.10">
    <property type="entry name" value="Tetratricopeptide repeat domain"/>
    <property type="match status" value="2"/>
</dbReference>
<feature type="domain" description="Signal transduction histidine kinase internal region" evidence="4">
    <location>
        <begin position="478"/>
        <end position="556"/>
    </location>
</feature>
<dbReference type="PANTHER" id="PTHR34220:SF7">
    <property type="entry name" value="SENSOR HISTIDINE KINASE YPDA"/>
    <property type="match status" value="1"/>
</dbReference>
<dbReference type="PROSITE" id="PS50005">
    <property type="entry name" value="TPR"/>
    <property type="match status" value="1"/>
</dbReference>
<evidence type="ECO:0000313" key="5">
    <source>
        <dbReference type="EMBL" id="RDC65558.1"/>
    </source>
</evidence>
<organism evidence="5 6">
    <name type="scientific">Adhaeribacter pallidiroseus</name>
    <dbReference type="NCBI Taxonomy" id="2072847"/>
    <lineage>
        <taxon>Bacteria</taxon>
        <taxon>Pseudomonadati</taxon>
        <taxon>Bacteroidota</taxon>
        <taxon>Cytophagia</taxon>
        <taxon>Cytophagales</taxon>
        <taxon>Hymenobacteraceae</taxon>
        <taxon>Adhaeribacter</taxon>
    </lineage>
</organism>
<reference evidence="5 6" key="1">
    <citation type="submission" date="2018-04" db="EMBL/GenBank/DDBJ databases">
        <title>Adhaeribacter sp. HMF7616 genome sequencing and assembly.</title>
        <authorList>
            <person name="Kang H."/>
            <person name="Kang J."/>
            <person name="Cha I."/>
            <person name="Kim H."/>
            <person name="Joh K."/>
        </authorList>
    </citation>
    <scope>NUCLEOTIDE SEQUENCE [LARGE SCALE GENOMIC DNA]</scope>
    <source>
        <strain evidence="5 6">HMF7616</strain>
    </source>
</reference>
<sequence length="685" mass="77079">MKPCFFGLPLALVLVVTSLFLHAQVIPEKSRPKANNPLVSPLAQAEVDSLQLLLRLTPLTGKIAIYGQLCFTYASTIGNLERAHQYADSIQLVATQLKSKAALSTATFYAGMLARLDGQPAEALRHFNQHLAFCKTTKDSAGVANSLIHIAVVNNELGNYDKSLAISYQAMNLYEKIGDWYGVARSAMNIGMLFVSMKKGEDAIEMFQKSLASFTRASPNVNAKMGKLRALINLGDAYAKMKQYEKARRFFKQSLALSQSIGSPRTAATSLGNIGEVLTATNQYDSALVYHLRALAMREQALQRDKMAINLTWIGETYLALKKYPQAQAALLRALALAQEYHSKPTQRDVYEKLSVLSAAQQDFKKAYHYHQLFALTQDSILNEESARRLSELQTKYETGEKDKQIALLAKEKQVQQKEAQRQKLQQRALVGGLLLVLVIAWLFIYLLRQRLKNQKIVLLKNQEIQESNLKRQMTELEMKALRAQMNPHFIFNCMNSINRMILDGETDGASRYLVKLSKLIRLILENTEKSFVSLANELTMLDAYLQLENLRFKGRIGYAFRVDEAIDPEITFIPPMVLQPFVENAIWHGLMHKEKTEEGTICISIAEKEDTLICVIEDNGVGREMATKLERKPVGRKSLGLQITEERLRLFHKGKMGRFVQITDLKDAGNQATGTRVDIQVPLG</sequence>
<protein>
    <submittedName>
        <fullName evidence="5">Tetratricopeptide repeat protein</fullName>
    </submittedName>
</protein>
<dbReference type="InterPro" id="IPR010559">
    <property type="entry name" value="Sig_transdc_His_kin_internal"/>
</dbReference>
<keyword evidence="3" id="KW-0812">Transmembrane</keyword>
<keyword evidence="1" id="KW-0802">TPR repeat</keyword>
<keyword evidence="3" id="KW-0472">Membrane</keyword>
<name>A0A369QTS4_9BACT</name>
<evidence type="ECO:0000259" key="4">
    <source>
        <dbReference type="Pfam" id="PF06580"/>
    </source>
</evidence>
<dbReference type="RefSeq" id="WP_115374550.1">
    <property type="nucleotide sequence ID" value="NZ_QASA01000001.1"/>
</dbReference>
<dbReference type="AlphaFoldDB" id="A0A369QTS4"/>
<feature type="coiled-coil region" evidence="2">
    <location>
        <begin position="460"/>
        <end position="487"/>
    </location>
</feature>
<dbReference type="Pfam" id="PF06580">
    <property type="entry name" value="His_kinase"/>
    <property type="match status" value="1"/>
</dbReference>
<proteinExistence type="predicted"/>
<dbReference type="OrthoDB" id="6190788at2"/>
<dbReference type="SUPFAM" id="SSF55874">
    <property type="entry name" value="ATPase domain of HSP90 chaperone/DNA topoisomerase II/histidine kinase"/>
    <property type="match status" value="1"/>
</dbReference>
<comment type="caution">
    <text evidence="5">The sequence shown here is derived from an EMBL/GenBank/DDBJ whole genome shotgun (WGS) entry which is preliminary data.</text>
</comment>
<dbReference type="SUPFAM" id="SSF48452">
    <property type="entry name" value="TPR-like"/>
    <property type="match status" value="2"/>
</dbReference>
<evidence type="ECO:0000313" key="6">
    <source>
        <dbReference type="Proteomes" id="UP000253919"/>
    </source>
</evidence>
<dbReference type="InterPro" id="IPR050640">
    <property type="entry name" value="Bact_2-comp_sensor_kinase"/>
</dbReference>